<name>A0ABV7NM73_9SPHN</name>
<evidence type="ECO:0000313" key="1">
    <source>
        <dbReference type="EMBL" id="MFC3444098.1"/>
    </source>
</evidence>
<organism evidence="1 2">
    <name type="scientific">Sphingobium rhizovicinum</name>
    <dbReference type="NCBI Taxonomy" id="432308"/>
    <lineage>
        <taxon>Bacteria</taxon>
        <taxon>Pseudomonadati</taxon>
        <taxon>Pseudomonadota</taxon>
        <taxon>Alphaproteobacteria</taxon>
        <taxon>Sphingomonadales</taxon>
        <taxon>Sphingomonadaceae</taxon>
        <taxon>Sphingobium</taxon>
    </lineage>
</organism>
<evidence type="ECO:0000313" key="2">
    <source>
        <dbReference type="Proteomes" id="UP001595681"/>
    </source>
</evidence>
<sequence>MTGAGEIVLKHDEWFLLKDAAEVFAAFLHKDLMPARVKWRSMNEMFGLT</sequence>
<proteinExistence type="predicted"/>
<keyword evidence="2" id="KW-1185">Reference proteome</keyword>
<gene>
    <name evidence="1" type="ORF">ACFOKF_23420</name>
</gene>
<accession>A0ABV7NM73</accession>
<dbReference type="Proteomes" id="UP001595681">
    <property type="component" value="Unassembled WGS sequence"/>
</dbReference>
<protein>
    <submittedName>
        <fullName evidence="1">Uncharacterized protein</fullName>
    </submittedName>
</protein>
<reference evidence="2" key="1">
    <citation type="journal article" date="2019" name="Int. J. Syst. Evol. Microbiol.">
        <title>The Global Catalogue of Microorganisms (GCM) 10K type strain sequencing project: providing services to taxonomists for standard genome sequencing and annotation.</title>
        <authorList>
            <consortium name="The Broad Institute Genomics Platform"/>
            <consortium name="The Broad Institute Genome Sequencing Center for Infectious Disease"/>
            <person name="Wu L."/>
            <person name="Ma J."/>
        </authorList>
    </citation>
    <scope>NUCLEOTIDE SEQUENCE [LARGE SCALE GENOMIC DNA]</scope>
    <source>
        <strain evidence="2">CCM 7491</strain>
    </source>
</reference>
<dbReference type="RefSeq" id="WP_380799002.1">
    <property type="nucleotide sequence ID" value="NZ_JBHRVU010000005.1"/>
</dbReference>
<comment type="caution">
    <text evidence="1">The sequence shown here is derived from an EMBL/GenBank/DDBJ whole genome shotgun (WGS) entry which is preliminary data.</text>
</comment>
<dbReference type="EMBL" id="JBHRVU010000005">
    <property type="protein sequence ID" value="MFC3444098.1"/>
    <property type="molecule type" value="Genomic_DNA"/>
</dbReference>